<name>A0A347ZNT5_9CHLR</name>
<keyword evidence="8" id="KW-1185">Reference proteome</keyword>
<dbReference type="RefSeq" id="WP_198418375.1">
    <property type="nucleotide sequence ID" value="NZ_AP018437.1"/>
</dbReference>
<feature type="transmembrane region" description="Helical" evidence="6">
    <location>
        <begin position="188"/>
        <end position="210"/>
    </location>
</feature>
<dbReference type="EMBL" id="QUMS01000002">
    <property type="protein sequence ID" value="REG08569.1"/>
    <property type="molecule type" value="Genomic_DNA"/>
</dbReference>
<evidence type="ECO:0000313" key="7">
    <source>
        <dbReference type="EMBL" id="REG08569.1"/>
    </source>
</evidence>
<evidence type="ECO:0000256" key="4">
    <source>
        <dbReference type="ARBA" id="ARBA00022989"/>
    </source>
</evidence>
<accession>A0A347ZNT5</accession>
<dbReference type="Proteomes" id="UP000256388">
    <property type="component" value="Unassembled WGS sequence"/>
</dbReference>
<dbReference type="PANTHER" id="PTHR30086:SF20">
    <property type="entry name" value="ARGININE EXPORTER PROTEIN ARGO-RELATED"/>
    <property type="match status" value="1"/>
</dbReference>
<dbReference type="GO" id="GO:0015171">
    <property type="term" value="F:amino acid transmembrane transporter activity"/>
    <property type="evidence" value="ECO:0007669"/>
    <property type="project" value="TreeGrafter"/>
</dbReference>
<feature type="transmembrane region" description="Helical" evidence="6">
    <location>
        <begin position="45"/>
        <end position="66"/>
    </location>
</feature>
<dbReference type="Pfam" id="PF01810">
    <property type="entry name" value="LysE"/>
    <property type="match status" value="1"/>
</dbReference>
<evidence type="ECO:0000313" key="8">
    <source>
        <dbReference type="Proteomes" id="UP000256388"/>
    </source>
</evidence>
<reference evidence="7 8" key="1">
    <citation type="submission" date="2018-08" db="EMBL/GenBank/DDBJ databases">
        <title>Genomic Encyclopedia of Type Strains, Phase IV (KMG-IV): sequencing the most valuable type-strain genomes for metagenomic binning, comparative biology and taxonomic classification.</title>
        <authorList>
            <person name="Goeker M."/>
        </authorList>
    </citation>
    <scope>NUCLEOTIDE SEQUENCE [LARGE SCALE GENOMIC DNA]</scope>
    <source>
        <strain evidence="7 8">DSM 23923</strain>
    </source>
</reference>
<gene>
    <name evidence="7" type="ORF">DFR64_1941</name>
</gene>
<keyword evidence="4 6" id="KW-1133">Transmembrane helix</keyword>
<dbReference type="GO" id="GO:0005886">
    <property type="term" value="C:plasma membrane"/>
    <property type="evidence" value="ECO:0007669"/>
    <property type="project" value="UniProtKB-SubCell"/>
</dbReference>
<evidence type="ECO:0000256" key="2">
    <source>
        <dbReference type="ARBA" id="ARBA00022475"/>
    </source>
</evidence>
<evidence type="ECO:0000256" key="6">
    <source>
        <dbReference type="SAM" id="Phobius"/>
    </source>
</evidence>
<dbReference type="PANTHER" id="PTHR30086">
    <property type="entry name" value="ARGININE EXPORTER PROTEIN ARGO"/>
    <property type="match status" value="1"/>
</dbReference>
<feature type="transmembrane region" description="Helical" evidence="6">
    <location>
        <begin position="116"/>
        <end position="140"/>
    </location>
</feature>
<dbReference type="InterPro" id="IPR001123">
    <property type="entry name" value="LeuE-type"/>
</dbReference>
<keyword evidence="2" id="KW-1003">Cell membrane</keyword>
<protein>
    <submittedName>
        <fullName evidence="7">Threonine/homoserine/homoserine lactone efflux protein</fullName>
    </submittedName>
</protein>
<dbReference type="AlphaFoldDB" id="A0A347ZNT5"/>
<keyword evidence="3 6" id="KW-0812">Transmembrane</keyword>
<keyword evidence="5 6" id="KW-0472">Membrane</keyword>
<feature type="transmembrane region" description="Helical" evidence="6">
    <location>
        <begin position="152"/>
        <end position="176"/>
    </location>
</feature>
<comment type="caution">
    <text evidence="7">The sequence shown here is derived from an EMBL/GenBank/DDBJ whole genome shotgun (WGS) entry which is preliminary data.</text>
</comment>
<feature type="transmembrane region" description="Helical" evidence="6">
    <location>
        <begin position="78"/>
        <end position="96"/>
    </location>
</feature>
<proteinExistence type="predicted"/>
<evidence type="ECO:0000256" key="5">
    <source>
        <dbReference type="ARBA" id="ARBA00023136"/>
    </source>
</evidence>
<sequence>MSVPMQNWRILLQGLLLGFSIAAPVGPVALLCIRRTLERGFKAGLVSGLGAAMADVIYGSIAAAGLTLVADFLVGQQFWLRLLGGGFLICLGISTMRSEPAQAAEVRENSSLIGDFFSTLALTLSNPLTIFAFIAIFSGFGVQAASAYRFSAFMLVLGVFLGSALWWLGLSMLVNLSRRRLNQSIIQTINKIAALAIIGFGLYFILQAYLQM</sequence>
<evidence type="ECO:0000256" key="1">
    <source>
        <dbReference type="ARBA" id="ARBA00004651"/>
    </source>
</evidence>
<organism evidence="7 8">
    <name type="scientific">Pelolinea submarina</name>
    <dbReference type="NCBI Taxonomy" id="913107"/>
    <lineage>
        <taxon>Bacteria</taxon>
        <taxon>Bacillati</taxon>
        <taxon>Chloroflexota</taxon>
        <taxon>Anaerolineae</taxon>
        <taxon>Anaerolineales</taxon>
        <taxon>Anaerolineaceae</taxon>
        <taxon>Pelolinea</taxon>
    </lineage>
</organism>
<evidence type="ECO:0000256" key="3">
    <source>
        <dbReference type="ARBA" id="ARBA00022692"/>
    </source>
</evidence>
<comment type="subcellular location">
    <subcellularLocation>
        <location evidence="1">Cell membrane</location>
        <topology evidence="1">Multi-pass membrane protein</topology>
    </subcellularLocation>
</comment>
<feature type="transmembrane region" description="Helical" evidence="6">
    <location>
        <begin position="12"/>
        <end position="33"/>
    </location>
</feature>